<dbReference type="GO" id="GO:0004674">
    <property type="term" value="F:protein serine/threonine kinase activity"/>
    <property type="evidence" value="ECO:0007669"/>
    <property type="project" value="TreeGrafter"/>
</dbReference>
<dbReference type="PANTHER" id="PTHR44329">
    <property type="entry name" value="SERINE/THREONINE-PROTEIN KINASE TNNI3K-RELATED"/>
    <property type="match status" value="1"/>
</dbReference>
<proteinExistence type="predicted"/>
<feature type="compositionally biased region" description="Basic and acidic residues" evidence="1">
    <location>
        <begin position="483"/>
        <end position="492"/>
    </location>
</feature>
<dbReference type="FunFam" id="1.10.510.10:FF:001308">
    <property type="entry name" value="Predicted protein"/>
    <property type="match status" value="1"/>
</dbReference>
<feature type="region of interest" description="Disordered" evidence="1">
    <location>
        <begin position="1"/>
        <end position="24"/>
    </location>
</feature>
<dbReference type="PROSITE" id="PS00108">
    <property type="entry name" value="PROTEIN_KINASE_ST"/>
    <property type="match status" value="1"/>
</dbReference>
<dbReference type="EMBL" id="BMAR01000054">
    <property type="protein sequence ID" value="GFR51770.1"/>
    <property type="molecule type" value="Genomic_DNA"/>
</dbReference>
<protein>
    <recommendedName>
        <fullName evidence="2">Protein kinase domain-containing protein</fullName>
    </recommendedName>
</protein>
<dbReference type="Proteomes" id="UP001054857">
    <property type="component" value="Unassembled WGS sequence"/>
</dbReference>
<dbReference type="InterPro" id="IPR051681">
    <property type="entry name" value="Ser/Thr_Kinases-Pseudokinases"/>
</dbReference>
<dbReference type="Pfam" id="PF07714">
    <property type="entry name" value="PK_Tyr_Ser-Thr"/>
    <property type="match status" value="1"/>
</dbReference>
<reference evidence="3 4" key="1">
    <citation type="journal article" date="2021" name="Sci. Rep.">
        <title>Genome sequencing of the multicellular alga Astrephomene provides insights into convergent evolution of germ-soma differentiation.</title>
        <authorList>
            <person name="Yamashita S."/>
            <person name="Yamamoto K."/>
            <person name="Matsuzaki R."/>
            <person name="Suzuki S."/>
            <person name="Yamaguchi H."/>
            <person name="Hirooka S."/>
            <person name="Minakuchi Y."/>
            <person name="Miyagishima S."/>
            <person name="Kawachi M."/>
            <person name="Toyoda A."/>
            <person name="Nozaki H."/>
        </authorList>
    </citation>
    <scope>NUCLEOTIDE SEQUENCE [LARGE SCALE GENOMIC DNA]</scope>
    <source>
        <strain evidence="3 4">NIES-4017</strain>
    </source>
</reference>
<dbReference type="InterPro" id="IPR008271">
    <property type="entry name" value="Ser/Thr_kinase_AS"/>
</dbReference>
<dbReference type="SMART" id="SM00220">
    <property type="entry name" value="S_TKc"/>
    <property type="match status" value="1"/>
</dbReference>
<comment type="caution">
    <text evidence="3">The sequence shown here is derived from an EMBL/GenBank/DDBJ whole genome shotgun (WGS) entry which is preliminary data.</text>
</comment>
<dbReference type="SUPFAM" id="SSF56112">
    <property type="entry name" value="Protein kinase-like (PK-like)"/>
    <property type="match status" value="1"/>
</dbReference>
<evidence type="ECO:0000259" key="2">
    <source>
        <dbReference type="PROSITE" id="PS50011"/>
    </source>
</evidence>
<evidence type="ECO:0000256" key="1">
    <source>
        <dbReference type="SAM" id="MobiDB-lite"/>
    </source>
</evidence>
<feature type="non-terminal residue" evidence="3">
    <location>
        <position position="564"/>
    </location>
</feature>
<organism evidence="3 4">
    <name type="scientific">Astrephomene gubernaculifera</name>
    <dbReference type="NCBI Taxonomy" id="47775"/>
    <lineage>
        <taxon>Eukaryota</taxon>
        <taxon>Viridiplantae</taxon>
        <taxon>Chlorophyta</taxon>
        <taxon>core chlorophytes</taxon>
        <taxon>Chlorophyceae</taxon>
        <taxon>CS clade</taxon>
        <taxon>Chlamydomonadales</taxon>
        <taxon>Astrephomenaceae</taxon>
        <taxon>Astrephomene</taxon>
    </lineage>
</organism>
<feature type="region of interest" description="Disordered" evidence="1">
    <location>
        <begin position="340"/>
        <end position="432"/>
    </location>
</feature>
<keyword evidence="4" id="KW-1185">Reference proteome</keyword>
<dbReference type="AlphaFoldDB" id="A0AAD3HT93"/>
<feature type="compositionally biased region" description="Basic and acidic residues" evidence="1">
    <location>
        <begin position="407"/>
        <end position="417"/>
    </location>
</feature>
<dbReference type="InterPro" id="IPR000719">
    <property type="entry name" value="Prot_kinase_dom"/>
</dbReference>
<name>A0AAD3HT93_9CHLO</name>
<dbReference type="InterPro" id="IPR011009">
    <property type="entry name" value="Kinase-like_dom_sf"/>
</dbReference>
<feature type="domain" description="Protein kinase" evidence="2">
    <location>
        <begin position="1"/>
        <end position="309"/>
    </location>
</feature>
<gene>
    <name evidence="3" type="ORF">Agub_g14226</name>
</gene>
<feature type="compositionally biased region" description="Low complexity" evidence="1">
    <location>
        <begin position="364"/>
        <end position="381"/>
    </location>
</feature>
<evidence type="ECO:0000313" key="3">
    <source>
        <dbReference type="EMBL" id="GFR51770.1"/>
    </source>
</evidence>
<sequence length="564" mass="58300">GAQPHGGSFGSSSAGTAGGMGVGLESTFQSEEGFGEPDPARNGREQWTVRHVLSYMKARPGMYLTHIIMEYCDRGSLLCAIKRGVFRTDNVPPPPHAPAQAAAAAAVGGHAASDSPAAAASDAPAAAAAAAAAAQHLRYSQRVVLRAILRTSRDIAQGMCHLHANGIIHGDLKPGNVLLRGCRSDRRGFVALVSDFGLSKIARGDKPLELNHWSTVTVMAPEVILGRWSKASDVFSYGILLWQLVTGDVMPYGKCTVQQILVGVSQGTLTPTWPPSAHPALVRLGRACLATNPEKRPSFEAIVKILTKIEQNVRNELKLQRAAERQRAAGLQIASVVGSGAGGTAAAAPGRGLGSKTHQHPSLIGGSNSNTSSTITANGSTVTLGSSNMTSSDGGGGAAANGSGNRTNDHNDNEHNRNCVSGEMTRGSAQAQPPHRLMGLVALEQQPQHRSQQQQAGGRDVPFIALAQNGCGNGNGGGPADADAARGSREGVSEISDSDGDGGYDHVGDDGGGFGDEYDTDVIAAAGVDRVLGPLGEDEEEEGEGRLGVASNAKLLKFARLHSA</sequence>
<dbReference type="InterPro" id="IPR001245">
    <property type="entry name" value="Ser-Thr/Tyr_kinase_cat_dom"/>
</dbReference>
<dbReference type="Gene3D" id="1.10.510.10">
    <property type="entry name" value="Transferase(Phosphotransferase) domain 1"/>
    <property type="match status" value="1"/>
</dbReference>
<feature type="region of interest" description="Disordered" evidence="1">
    <location>
        <begin position="472"/>
        <end position="518"/>
    </location>
</feature>
<evidence type="ECO:0000313" key="4">
    <source>
        <dbReference type="Proteomes" id="UP001054857"/>
    </source>
</evidence>
<dbReference type="GO" id="GO:0005524">
    <property type="term" value="F:ATP binding"/>
    <property type="evidence" value="ECO:0007669"/>
    <property type="project" value="InterPro"/>
</dbReference>
<dbReference type="PROSITE" id="PS50011">
    <property type="entry name" value="PROTEIN_KINASE_DOM"/>
    <property type="match status" value="1"/>
</dbReference>
<accession>A0AAD3HT93</accession>
<dbReference type="PANTHER" id="PTHR44329:SF214">
    <property type="entry name" value="PROTEIN KINASE DOMAIN-CONTAINING PROTEIN"/>
    <property type="match status" value="1"/>
</dbReference>